<dbReference type="GO" id="GO:0000981">
    <property type="term" value="F:DNA-binding transcription factor activity, RNA polymerase II-specific"/>
    <property type="evidence" value="ECO:0007669"/>
    <property type="project" value="TreeGrafter"/>
</dbReference>
<feature type="domain" description="HTH myb-type" evidence="2">
    <location>
        <begin position="101"/>
        <end position="155"/>
    </location>
</feature>
<gene>
    <name evidence="3" type="ORF">BSTOLATCC_MIC60839</name>
</gene>
<dbReference type="Pfam" id="PF13921">
    <property type="entry name" value="Myb_DNA-bind_6"/>
    <property type="match status" value="1"/>
</dbReference>
<dbReference type="InterPro" id="IPR050560">
    <property type="entry name" value="MYB_TF"/>
</dbReference>
<evidence type="ECO:0000313" key="3">
    <source>
        <dbReference type="EMBL" id="CAG9334219.1"/>
    </source>
</evidence>
<evidence type="ECO:0008006" key="5">
    <source>
        <dbReference type="Google" id="ProtNLM"/>
    </source>
</evidence>
<dbReference type="Gene3D" id="1.10.10.60">
    <property type="entry name" value="Homeodomain-like"/>
    <property type="match status" value="2"/>
</dbReference>
<dbReference type="InterPro" id="IPR009057">
    <property type="entry name" value="Homeodomain-like_sf"/>
</dbReference>
<feature type="domain" description="Myb-like" evidence="1">
    <location>
        <begin position="41"/>
        <end position="100"/>
    </location>
</feature>
<evidence type="ECO:0000259" key="1">
    <source>
        <dbReference type="PROSITE" id="PS50090"/>
    </source>
</evidence>
<dbReference type="PROSITE" id="PS50090">
    <property type="entry name" value="MYB_LIKE"/>
    <property type="match status" value="2"/>
</dbReference>
<proteinExistence type="predicted"/>
<accession>A0AAU9K6X6</accession>
<organism evidence="3 4">
    <name type="scientific">Blepharisma stoltei</name>
    <dbReference type="NCBI Taxonomy" id="1481888"/>
    <lineage>
        <taxon>Eukaryota</taxon>
        <taxon>Sar</taxon>
        <taxon>Alveolata</taxon>
        <taxon>Ciliophora</taxon>
        <taxon>Postciliodesmatophora</taxon>
        <taxon>Heterotrichea</taxon>
        <taxon>Heterotrichida</taxon>
        <taxon>Blepharismidae</taxon>
        <taxon>Blepharisma</taxon>
    </lineage>
</organism>
<keyword evidence="4" id="KW-1185">Reference proteome</keyword>
<dbReference type="Proteomes" id="UP001162131">
    <property type="component" value="Unassembled WGS sequence"/>
</dbReference>
<protein>
    <recommendedName>
        <fullName evidence="5">Myb-like DNA-binding domain containing protein</fullName>
    </recommendedName>
</protein>
<sequence>MNIPQIYHLEGDVWLVPCIANYNQNEFQPLAIPMGTGISDDSSSKKQGWSEAEDEMLLKIVESKGTKVWSAIARELNSIIYAGNNVRQGRQCRERWYNHVDPNLKKGNWTAEEDIFILEQQRVHGNKWSEIAKQLPGRTENSVKNRWKSMIKKAIREHPQGSDVITILIQEKKGGEVDMEENYDESELENKDETDHIFSAYELGSNQTNIIQQPQPQQTAINSVRNKLSSMACETAFGSGKG</sequence>
<dbReference type="PROSITE" id="PS51294">
    <property type="entry name" value="HTH_MYB"/>
    <property type="match status" value="2"/>
</dbReference>
<dbReference type="PANTHER" id="PTHR45614">
    <property type="entry name" value="MYB PROTEIN-RELATED"/>
    <property type="match status" value="1"/>
</dbReference>
<dbReference type="GO" id="GO:0005634">
    <property type="term" value="C:nucleus"/>
    <property type="evidence" value="ECO:0007669"/>
    <property type="project" value="TreeGrafter"/>
</dbReference>
<comment type="caution">
    <text evidence="3">The sequence shown here is derived from an EMBL/GenBank/DDBJ whole genome shotgun (WGS) entry which is preliminary data.</text>
</comment>
<evidence type="ECO:0000259" key="2">
    <source>
        <dbReference type="PROSITE" id="PS51294"/>
    </source>
</evidence>
<feature type="domain" description="Myb-like" evidence="1">
    <location>
        <begin position="101"/>
        <end position="151"/>
    </location>
</feature>
<evidence type="ECO:0000313" key="4">
    <source>
        <dbReference type="Proteomes" id="UP001162131"/>
    </source>
</evidence>
<dbReference type="SUPFAM" id="SSF46689">
    <property type="entry name" value="Homeodomain-like"/>
    <property type="match status" value="2"/>
</dbReference>
<dbReference type="CDD" id="cd00167">
    <property type="entry name" value="SANT"/>
    <property type="match status" value="2"/>
</dbReference>
<name>A0AAU9K6X6_9CILI</name>
<dbReference type="GO" id="GO:0000978">
    <property type="term" value="F:RNA polymerase II cis-regulatory region sequence-specific DNA binding"/>
    <property type="evidence" value="ECO:0007669"/>
    <property type="project" value="TreeGrafter"/>
</dbReference>
<feature type="domain" description="HTH myb-type" evidence="2">
    <location>
        <begin position="41"/>
        <end position="100"/>
    </location>
</feature>
<dbReference type="InterPro" id="IPR001005">
    <property type="entry name" value="SANT/Myb"/>
</dbReference>
<dbReference type="PANTHER" id="PTHR45614:SF274">
    <property type="entry name" value="MYB-LIKE DNA-BINDING PROTEIN"/>
    <property type="match status" value="1"/>
</dbReference>
<dbReference type="SMART" id="SM00717">
    <property type="entry name" value="SANT"/>
    <property type="match status" value="2"/>
</dbReference>
<dbReference type="AlphaFoldDB" id="A0AAU9K6X6"/>
<dbReference type="EMBL" id="CAJZBQ010000058">
    <property type="protein sequence ID" value="CAG9334219.1"/>
    <property type="molecule type" value="Genomic_DNA"/>
</dbReference>
<dbReference type="InterPro" id="IPR017930">
    <property type="entry name" value="Myb_dom"/>
</dbReference>
<reference evidence="3" key="1">
    <citation type="submission" date="2021-09" db="EMBL/GenBank/DDBJ databases">
        <authorList>
            <consortium name="AG Swart"/>
            <person name="Singh M."/>
            <person name="Singh A."/>
            <person name="Seah K."/>
            <person name="Emmerich C."/>
        </authorList>
    </citation>
    <scope>NUCLEOTIDE SEQUENCE</scope>
    <source>
        <strain evidence="3">ATCC30299</strain>
    </source>
</reference>